<dbReference type="GO" id="GO:0001731">
    <property type="term" value="P:formation of translation preinitiation complex"/>
    <property type="evidence" value="ECO:0007669"/>
    <property type="project" value="TreeGrafter"/>
</dbReference>
<dbReference type="GO" id="GO:0002188">
    <property type="term" value="P:translation reinitiation"/>
    <property type="evidence" value="ECO:0007669"/>
    <property type="project" value="TreeGrafter"/>
</dbReference>
<feature type="domain" description="SUI1" evidence="4">
    <location>
        <begin position="44"/>
        <end position="110"/>
    </location>
</feature>
<dbReference type="InterPro" id="IPR001950">
    <property type="entry name" value="SUI1"/>
</dbReference>
<dbReference type="Gene3D" id="3.30.780.10">
    <property type="entry name" value="SUI1-like domain"/>
    <property type="match status" value="1"/>
</dbReference>
<dbReference type="PIRSF" id="PIRSF037511">
    <property type="entry name" value="Transl_init_SUI1_pro"/>
    <property type="match status" value="1"/>
</dbReference>
<evidence type="ECO:0000256" key="3">
    <source>
        <dbReference type="ARBA" id="ARBA00022917"/>
    </source>
</evidence>
<dbReference type="GO" id="GO:0003729">
    <property type="term" value="F:mRNA binding"/>
    <property type="evidence" value="ECO:0007669"/>
    <property type="project" value="TreeGrafter"/>
</dbReference>
<dbReference type="InterPro" id="IPR005872">
    <property type="entry name" value="SUI1_arc_bac"/>
</dbReference>
<keyword evidence="2" id="KW-0810">Translation regulation</keyword>
<evidence type="ECO:0000313" key="5">
    <source>
        <dbReference type="EMBL" id="HIT97592.1"/>
    </source>
</evidence>
<dbReference type="CDD" id="cd11567">
    <property type="entry name" value="YciH_like"/>
    <property type="match status" value="1"/>
</dbReference>
<dbReference type="AlphaFoldDB" id="A0A9D1KT49"/>
<dbReference type="GO" id="GO:0003743">
    <property type="term" value="F:translation initiation factor activity"/>
    <property type="evidence" value="ECO:0007669"/>
    <property type="project" value="UniProtKB-KW"/>
</dbReference>
<comment type="similarity">
    <text evidence="1">Belongs to the SUI1 family.</text>
</comment>
<dbReference type="InterPro" id="IPR036877">
    <property type="entry name" value="SUI1_dom_sf"/>
</dbReference>
<evidence type="ECO:0000259" key="4">
    <source>
        <dbReference type="PROSITE" id="PS50296"/>
    </source>
</evidence>
<protein>
    <submittedName>
        <fullName evidence="5">Translation initiation factor</fullName>
    </submittedName>
</protein>
<dbReference type="Pfam" id="PF01253">
    <property type="entry name" value="SUI1"/>
    <property type="match status" value="1"/>
</dbReference>
<dbReference type="PROSITE" id="PS50296">
    <property type="entry name" value="SUI1"/>
    <property type="match status" value="1"/>
</dbReference>
<proteinExistence type="inferred from homology"/>
<reference evidence="5" key="1">
    <citation type="submission" date="2020-10" db="EMBL/GenBank/DDBJ databases">
        <authorList>
            <person name="Gilroy R."/>
        </authorList>
    </citation>
    <scope>NUCLEOTIDE SEQUENCE</scope>
    <source>
        <strain evidence="5">1383</strain>
    </source>
</reference>
<dbReference type="PANTHER" id="PTHR12789:SF0">
    <property type="entry name" value="DENSITY-REGULATED PROTEIN"/>
    <property type="match status" value="1"/>
</dbReference>
<dbReference type="SUPFAM" id="SSF55159">
    <property type="entry name" value="eIF1-like"/>
    <property type="match status" value="1"/>
</dbReference>
<keyword evidence="3" id="KW-0648">Protein biosynthesis</keyword>
<gene>
    <name evidence="5" type="ORF">IAC44_02005</name>
</gene>
<evidence type="ECO:0000256" key="2">
    <source>
        <dbReference type="ARBA" id="ARBA00022845"/>
    </source>
</evidence>
<keyword evidence="5" id="KW-0396">Initiation factor</keyword>
<sequence>MAAKKTFSSWEALGSLVYSTGEVAPQEEEPLEQETIEPSQQRLTVRRDASGRKGKVVTLVEGFQGGEAALEALAGALKRYCGTGGSVKDAAVLVQGDVRQKVGGYLSAQGYKVRVL</sequence>
<comment type="caution">
    <text evidence="5">The sequence shown here is derived from an EMBL/GenBank/DDBJ whole genome shotgun (WGS) entry which is preliminary data.</text>
</comment>
<evidence type="ECO:0000256" key="1">
    <source>
        <dbReference type="ARBA" id="ARBA00005422"/>
    </source>
</evidence>
<name>A0A9D1KT49_9FLAO</name>
<dbReference type="InterPro" id="IPR050318">
    <property type="entry name" value="DENR/SUI1_TIF"/>
</dbReference>
<dbReference type="GO" id="GO:0006417">
    <property type="term" value="P:regulation of translation"/>
    <property type="evidence" value="ECO:0007669"/>
    <property type="project" value="UniProtKB-KW"/>
</dbReference>
<evidence type="ECO:0000313" key="6">
    <source>
        <dbReference type="Proteomes" id="UP000824161"/>
    </source>
</evidence>
<dbReference type="Proteomes" id="UP000824161">
    <property type="component" value="Unassembled WGS sequence"/>
</dbReference>
<reference evidence="5" key="2">
    <citation type="journal article" date="2021" name="PeerJ">
        <title>Extensive microbial diversity within the chicken gut microbiome revealed by metagenomics and culture.</title>
        <authorList>
            <person name="Gilroy R."/>
            <person name="Ravi A."/>
            <person name="Getino M."/>
            <person name="Pursley I."/>
            <person name="Horton D.L."/>
            <person name="Alikhan N.F."/>
            <person name="Baker D."/>
            <person name="Gharbi K."/>
            <person name="Hall N."/>
            <person name="Watson M."/>
            <person name="Adriaenssens E.M."/>
            <person name="Foster-Nyarko E."/>
            <person name="Jarju S."/>
            <person name="Secka A."/>
            <person name="Antonio M."/>
            <person name="Oren A."/>
            <person name="Chaudhuri R.R."/>
            <person name="La Ragione R."/>
            <person name="Hildebrand F."/>
            <person name="Pallen M.J."/>
        </authorList>
    </citation>
    <scope>NUCLEOTIDE SEQUENCE</scope>
    <source>
        <strain evidence="5">1383</strain>
    </source>
</reference>
<dbReference type="EMBL" id="DVLY01000047">
    <property type="protein sequence ID" value="HIT97592.1"/>
    <property type="molecule type" value="Genomic_DNA"/>
</dbReference>
<dbReference type="PANTHER" id="PTHR12789">
    <property type="entry name" value="DENSITY-REGULATED PROTEIN HOMOLOG"/>
    <property type="match status" value="1"/>
</dbReference>
<accession>A0A9D1KT49</accession>
<organism evidence="5 6">
    <name type="scientific">Candidatus Merdimorpha stercoravium</name>
    <dbReference type="NCBI Taxonomy" id="2840863"/>
    <lineage>
        <taxon>Bacteria</taxon>
        <taxon>Pseudomonadati</taxon>
        <taxon>Bacteroidota</taxon>
        <taxon>Flavobacteriia</taxon>
        <taxon>Flavobacteriales</taxon>
        <taxon>Candidatus Merdimorpha</taxon>
    </lineage>
</organism>